<dbReference type="EMBL" id="VJVW01000005">
    <property type="protein sequence ID" value="MUP43449.1"/>
    <property type="molecule type" value="Genomic_DNA"/>
</dbReference>
<name>A0A7K1LRM3_9FLAO</name>
<dbReference type="OrthoDB" id="7055505at2"/>
<accession>A0A7K1LRM3</accession>
<keyword evidence="2" id="KW-1185">Reference proteome</keyword>
<evidence type="ECO:0000313" key="1">
    <source>
        <dbReference type="EMBL" id="MUP43449.1"/>
    </source>
</evidence>
<dbReference type="InterPro" id="IPR043749">
    <property type="entry name" value="DUF5694"/>
</dbReference>
<evidence type="ECO:0000313" key="2">
    <source>
        <dbReference type="Proteomes" id="UP000460416"/>
    </source>
</evidence>
<dbReference type="Pfam" id="PF18950">
    <property type="entry name" value="DUF5694"/>
    <property type="match status" value="1"/>
</dbReference>
<gene>
    <name evidence="1" type="ORF">FLP08_12760</name>
</gene>
<reference evidence="1 2" key="1">
    <citation type="submission" date="2019-07" db="EMBL/GenBank/DDBJ databases">
        <title>Gramella aestuarii sp. nov., isolated from a tidal flat, and emended description of Gramella echinicola.</title>
        <authorList>
            <person name="Liu L."/>
        </authorList>
    </citation>
    <scope>NUCLEOTIDE SEQUENCE [LARGE SCALE GENOMIC DNA]</scope>
    <source>
        <strain evidence="1 2">BS12</strain>
    </source>
</reference>
<dbReference type="AlphaFoldDB" id="A0A7K1LRM3"/>
<sequence length="262" mass="30596">MYSQNSKNENIGRTELSNDKIKVLNFGSFHMGITTDANSTEFDERNKKNIDSVHQIAKTLADFKPTVIIVERTPYFNEELKENYRAYLKNPDTIFRNQSEIELIAFEVGRLSGTKRVYGIDHKLEYKYYIEKEIINTNDSITYNNFLKNPFKNDPELNVELETLSLLNKLKLMNNQKFLDFLIVANADILTHVGTAGNFEGADEAAKYYKRNLRMYSNLNQITLDEDDRVFILMGASQTAFFRDFMSRSPKYEMINTFKYLK</sequence>
<comment type="caution">
    <text evidence="1">The sequence shown here is derived from an EMBL/GenBank/DDBJ whole genome shotgun (WGS) entry which is preliminary data.</text>
</comment>
<proteinExistence type="predicted"/>
<organism evidence="1 2">
    <name type="scientific">Christiangramia aestuarii</name>
    <dbReference type="NCBI Taxonomy" id="1028746"/>
    <lineage>
        <taxon>Bacteria</taxon>
        <taxon>Pseudomonadati</taxon>
        <taxon>Bacteroidota</taxon>
        <taxon>Flavobacteriia</taxon>
        <taxon>Flavobacteriales</taxon>
        <taxon>Flavobacteriaceae</taxon>
        <taxon>Christiangramia</taxon>
    </lineage>
</organism>
<protein>
    <submittedName>
        <fullName evidence="1">Uncharacterized protein</fullName>
    </submittedName>
</protein>
<dbReference type="Proteomes" id="UP000460416">
    <property type="component" value="Unassembled WGS sequence"/>
</dbReference>